<dbReference type="OrthoDB" id="3356905at2759"/>
<evidence type="ECO:0000256" key="5">
    <source>
        <dbReference type="ARBA" id="ARBA00023055"/>
    </source>
</evidence>
<sequence>MSIDINWDAFTAGPDGAALALQIRDFIHDKFQCVALPKFIQSVEVISFDFGSVAPDVEIRGIGDPFVEFYEDDDESDEEQEGRGEQAGLDGEMAFEDDEEGLGLEREMRRRLRNDKERERERGDRTGGIPPPPPPLHPQHQIYQYPHQHHHNTQHRSPGMAGFRSASDSFRQGGVSTPLFPFSTPTTSNLHFFHSALSSGFSGAATPTASLPFQSPHHYQHSYDHHHVRRRGGSSPSSSPSSSLSSLPSPSSSPRLPPHHLPPPRSPTPAPPPPPRRPRASSDIQITARVKYTGDIRIELTTELLLDYPARSFVSLPVRLVVTGMAFDGVACVAWIGRRLHFCFLEEEATEDLPANFSTTGVPEFQGGMLKEIKVESEIGEKGKGKQVLKNVGKVERFVLEQVRRIFEEEFVFPSTWTFLV</sequence>
<dbReference type="HAMAP" id="MF_03104">
    <property type="entry name" value="Mdm12"/>
    <property type="match status" value="1"/>
</dbReference>
<feature type="compositionally biased region" description="Basic residues" evidence="10">
    <location>
        <begin position="218"/>
        <end position="232"/>
    </location>
</feature>
<feature type="region of interest" description="Disordered" evidence="10">
    <location>
        <begin position="72"/>
        <end position="169"/>
    </location>
</feature>
<dbReference type="PANTHER" id="PTHR28204:SF1">
    <property type="entry name" value="MITOCHONDRIAL DISTRIBUTION AND MORPHOLOGY PROTEIN 12"/>
    <property type="match status" value="1"/>
</dbReference>
<dbReference type="GO" id="GO:0045040">
    <property type="term" value="P:protein insertion into mitochondrial outer membrane"/>
    <property type="evidence" value="ECO:0007669"/>
    <property type="project" value="UniProtKB-UniRule"/>
</dbReference>
<keyword evidence="5" id="KW-0445">Lipid transport</keyword>
<evidence type="ECO:0000256" key="6">
    <source>
        <dbReference type="ARBA" id="ARBA00023121"/>
    </source>
</evidence>
<dbReference type="GO" id="GO:0008289">
    <property type="term" value="F:lipid binding"/>
    <property type="evidence" value="ECO:0007669"/>
    <property type="project" value="UniProtKB-KW"/>
</dbReference>
<evidence type="ECO:0000259" key="11">
    <source>
        <dbReference type="PROSITE" id="PS51847"/>
    </source>
</evidence>
<comment type="function">
    <text evidence="9">Component of the ERMES/MDM complex, which serves as a molecular tether to connect the endoplasmic reticulum (ER) and mitochondria. Components of this complex are involved in the control of mitochondrial shape and protein biogenesis, and function in nonvesicular lipid trafficking between the ER and mitochondria. MDM12 is required for the interaction of the ER-resident membrane protein MMM1 and the outer mitochondrial membrane-resident beta-barrel protein MDM10. The MDM12-MMM1 subcomplex functions in the major beta-barrel assembly pathway that is responsible for biogenesis of all mitochondrial outer membrane beta-barrel proteins, and acts in a late step after the SAM complex. The MDM10-MDM12-MMM1 subcomplex further acts in the TOM40-specific pathway after the action of the MDM12-MMM1 complex. Essential for establishing and maintaining the structure of mitochondria and maintenance of mtDNA nucleoids.</text>
</comment>
<comment type="subunit">
    <text evidence="9">Component of the ER-mitochondria encounter structure (ERMES) or MDM complex, composed of MMM1, MDM10, MDM12 and MDM34. A MMM1 homodimer associates with one molecule of MDM12 on each side in a pairwise head-to-tail manner, and the SMP-LTD domains of MMM1 and MDM12 generate a continuous hydrophobic tunnel for phospholipid trafficking.</text>
</comment>
<dbReference type="InterPro" id="IPR027532">
    <property type="entry name" value="Mdm12"/>
</dbReference>
<feature type="domain" description="SMP-LTD" evidence="11">
    <location>
        <begin position="1"/>
        <end position="421"/>
    </location>
</feature>
<keyword evidence="4 9" id="KW-0256">Endoplasmic reticulum</keyword>
<dbReference type="InParanoid" id="A0A3N4LQ47"/>
<proteinExistence type="inferred from homology"/>
<evidence type="ECO:0000256" key="3">
    <source>
        <dbReference type="ARBA" id="ARBA00022787"/>
    </source>
</evidence>
<dbReference type="CDD" id="cd21672">
    <property type="entry name" value="SMP_Mdm12"/>
    <property type="match status" value="1"/>
</dbReference>
<keyword evidence="7 9" id="KW-0496">Mitochondrion</keyword>
<dbReference type="InterPro" id="IPR031468">
    <property type="entry name" value="SMP_LBD"/>
</dbReference>
<organism evidence="12 13">
    <name type="scientific">Terfezia boudieri ATCC MYA-4762</name>
    <dbReference type="NCBI Taxonomy" id="1051890"/>
    <lineage>
        <taxon>Eukaryota</taxon>
        <taxon>Fungi</taxon>
        <taxon>Dikarya</taxon>
        <taxon>Ascomycota</taxon>
        <taxon>Pezizomycotina</taxon>
        <taxon>Pezizomycetes</taxon>
        <taxon>Pezizales</taxon>
        <taxon>Pezizaceae</taxon>
        <taxon>Terfezia</taxon>
    </lineage>
</organism>
<evidence type="ECO:0000256" key="9">
    <source>
        <dbReference type="HAMAP-Rule" id="MF_03104"/>
    </source>
</evidence>
<dbReference type="PROSITE" id="PS51847">
    <property type="entry name" value="SMP"/>
    <property type="match status" value="1"/>
</dbReference>
<dbReference type="Pfam" id="PF26544">
    <property type="entry name" value="Mdm12"/>
    <property type="match status" value="2"/>
</dbReference>
<feature type="compositionally biased region" description="Low complexity" evidence="10">
    <location>
        <begin position="233"/>
        <end position="254"/>
    </location>
</feature>
<evidence type="ECO:0000256" key="4">
    <source>
        <dbReference type="ARBA" id="ARBA00022824"/>
    </source>
</evidence>
<protein>
    <recommendedName>
        <fullName evidence="9">Mitochondrial distribution and morphology protein 12</fullName>
    </recommendedName>
    <alternativeName>
        <fullName evidence="9">Mitochondrial inheritance component MDM12</fullName>
    </alternativeName>
</protein>
<evidence type="ECO:0000313" key="13">
    <source>
        <dbReference type="Proteomes" id="UP000267821"/>
    </source>
</evidence>
<dbReference type="GO" id="GO:0015914">
    <property type="term" value="P:phospholipid transport"/>
    <property type="evidence" value="ECO:0007669"/>
    <property type="project" value="TreeGrafter"/>
</dbReference>
<feature type="compositionally biased region" description="Basic and acidic residues" evidence="10">
    <location>
        <begin position="103"/>
        <end position="125"/>
    </location>
</feature>
<dbReference type="FunCoup" id="A0A3N4LQ47">
    <property type="interactions" value="39"/>
</dbReference>
<keyword evidence="2" id="KW-0813">Transport</keyword>
<evidence type="ECO:0000313" key="12">
    <source>
        <dbReference type="EMBL" id="RPB22771.1"/>
    </source>
</evidence>
<reference evidence="12 13" key="1">
    <citation type="journal article" date="2018" name="Nat. Ecol. Evol.">
        <title>Pezizomycetes genomes reveal the molecular basis of ectomycorrhizal truffle lifestyle.</title>
        <authorList>
            <person name="Murat C."/>
            <person name="Payen T."/>
            <person name="Noel B."/>
            <person name="Kuo A."/>
            <person name="Morin E."/>
            <person name="Chen J."/>
            <person name="Kohler A."/>
            <person name="Krizsan K."/>
            <person name="Balestrini R."/>
            <person name="Da Silva C."/>
            <person name="Montanini B."/>
            <person name="Hainaut M."/>
            <person name="Levati E."/>
            <person name="Barry K.W."/>
            <person name="Belfiori B."/>
            <person name="Cichocki N."/>
            <person name="Clum A."/>
            <person name="Dockter R.B."/>
            <person name="Fauchery L."/>
            <person name="Guy J."/>
            <person name="Iotti M."/>
            <person name="Le Tacon F."/>
            <person name="Lindquist E.A."/>
            <person name="Lipzen A."/>
            <person name="Malagnac F."/>
            <person name="Mello A."/>
            <person name="Molinier V."/>
            <person name="Miyauchi S."/>
            <person name="Poulain J."/>
            <person name="Riccioni C."/>
            <person name="Rubini A."/>
            <person name="Sitrit Y."/>
            <person name="Splivallo R."/>
            <person name="Traeger S."/>
            <person name="Wang M."/>
            <person name="Zifcakova L."/>
            <person name="Wipf D."/>
            <person name="Zambonelli A."/>
            <person name="Paolocci F."/>
            <person name="Nowrousian M."/>
            <person name="Ottonello S."/>
            <person name="Baldrian P."/>
            <person name="Spatafora J.W."/>
            <person name="Henrissat B."/>
            <person name="Nagy L.G."/>
            <person name="Aury J.M."/>
            <person name="Wincker P."/>
            <person name="Grigoriev I.V."/>
            <person name="Bonfante P."/>
            <person name="Martin F.M."/>
        </authorList>
    </citation>
    <scope>NUCLEOTIDE SEQUENCE [LARGE SCALE GENOMIC DNA]</scope>
    <source>
        <strain evidence="12 13">ATCC MYA-4762</strain>
    </source>
</reference>
<name>A0A3N4LQ47_9PEZI</name>
<comment type="subcellular location">
    <subcellularLocation>
        <location evidence="1">Membrane</location>
    </subcellularLocation>
    <subcellularLocation>
        <location evidence="9">Mitochondrion outer membrane</location>
        <topology evidence="9">Peripheral membrane protein</topology>
        <orientation evidence="9">Cytoplasmic side</orientation>
    </subcellularLocation>
    <subcellularLocation>
        <location evidence="9">Endoplasmic reticulum membrane</location>
        <topology evidence="9">Peripheral membrane protein</topology>
        <orientation evidence="9">Cytoplasmic side</orientation>
    </subcellularLocation>
    <text evidence="9">The ERMES/MDM complex localizes to a few discrete foci (around 10 per single cell), that represent mitochondria-endoplasmic reticulum junctions. These foci are often found next to mtDNA nucleoids.</text>
</comment>
<evidence type="ECO:0000256" key="8">
    <source>
        <dbReference type="ARBA" id="ARBA00023136"/>
    </source>
</evidence>
<feature type="compositionally biased region" description="Pro residues" evidence="10">
    <location>
        <begin position="255"/>
        <end position="275"/>
    </location>
</feature>
<keyword evidence="13" id="KW-1185">Reference proteome</keyword>
<dbReference type="EMBL" id="ML121549">
    <property type="protein sequence ID" value="RPB22771.1"/>
    <property type="molecule type" value="Genomic_DNA"/>
</dbReference>
<evidence type="ECO:0000256" key="2">
    <source>
        <dbReference type="ARBA" id="ARBA00022448"/>
    </source>
</evidence>
<dbReference type="Proteomes" id="UP000267821">
    <property type="component" value="Unassembled WGS sequence"/>
</dbReference>
<dbReference type="GO" id="GO:0005789">
    <property type="term" value="C:endoplasmic reticulum membrane"/>
    <property type="evidence" value="ECO:0007669"/>
    <property type="project" value="UniProtKB-SubCell"/>
</dbReference>
<evidence type="ECO:0000256" key="10">
    <source>
        <dbReference type="SAM" id="MobiDB-lite"/>
    </source>
</evidence>
<keyword evidence="3 9" id="KW-1000">Mitochondrion outer membrane</keyword>
<comment type="similarity">
    <text evidence="9">Belongs to the MDM12 family.</text>
</comment>
<evidence type="ECO:0000256" key="1">
    <source>
        <dbReference type="ARBA" id="ARBA00004370"/>
    </source>
</evidence>
<dbReference type="GO" id="GO:0032865">
    <property type="term" value="C:ERMES complex"/>
    <property type="evidence" value="ECO:0007669"/>
    <property type="project" value="UniProtKB-UniRule"/>
</dbReference>
<gene>
    <name evidence="9" type="primary">MDM12</name>
    <name evidence="12" type="ORF">L211DRAFT_787916</name>
</gene>
<dbReference type="PANTHER" id="PTHR28204">
    <property type="entry name" value="MITOCHONDRIAL DISTRIBUTION AND MORPHOLOGY PROTEIN 12"/>
    <property type="match status" value="1"/>
</dbReference>
<feature type="compositionally biased region" description="Acidic residues" evidence="10">
    <location>
        <begin position="93"/>
        <end position="102"/>
    </location>
</feature>
<keyword evidence="6" id="KW-0446">Lipid-binding</keyword>
<dbReference type="STRING" id="1051890.A0A3N4LQ47"/>
<dbReference type="AlphaFoldDB" id="A0A3N4LQ47"/>
<dbReference type="GO" id="GO:1990456">
    <property type="term" value="P:mitochondrion-endoplasmic reticulum membrane tethering"/>
    <property type="evidence" value="ECO:0007669"/>
    <property type="project" value="TreeGrafter"/>
</dbReference>
<keyword evidence="8 9" id="KW-0472">Membrane</keyword>
<evidence type="ECO:0000256" key="7">
    <source>
        <dbReference type="ARBA" id="ARBA00023128"/>
    </source>
</evidence>
<accession>A0A3N4LQ47</accession>
<feature type="region of interest" description="Disordered" evidence="10">
    <location>
        <begin position="212"/>
        <end position="285"/>
    </location>
</feature>